<dbReference type="SUPFAM" id="SSF88713">
    <property type="entry name" value="Glycoside hydrolase/deacetylase"/>
    <property type="match status" value="1"/>
</dbReference>
<comment type="subcellular location">
    <subcellularLocation>
        <location evidence="1">Membrane</location>
        <topology evidence="1">Multi-pass membrane protein</topology>
    </subcellularLocation>
</comment>
<dbReference type="Gene3D" id="1.10.287.70">
    <property type="match status" value="1"/>
</dbReference>
<protein>
    <recommendedName>
        <fullName evidence="10">EF-hand domain-containing protein</fullName>
    </recommendedName>
</protein>
<dbReference type="InterPro" id="IPR028995">
    <property type="entry name" value="Glyco_hydro_57/38_cen_sf"/>
</dbReference>
<dbReference type="PROSITE" id="PS50222">
    <property type="entry name" value="EF_HAND_2"/>
    <property type="match status" value="1"/>
</dbReference>
<dbReference type="Proteomes" id="UP000541610">
    <property type="component" value="Unassembled WGS sequence"/>
</dbReference>
<dbReference type="Gene3D" id="3.20.110.10">
    <property type="entry name" value="Glycoside hydrolase 38, N terminal domain"/>
    <property type="match status" value="1"/>
</dbReference>
<dbReference type="OrthoDB" id="441398at2759"/>
<dbReference type="InterPro" id="IPR027291">
    <property type="entry name" value="Glyco_hydro_38_N_sf"/>
</dbReference>
<dbReference type="Gene3D" id="1.20.1270.50">
    <property type="entry name" value="Glycoside hydrolase family 38, central domain"/>
    <property type="match status" value="2"/>
</dbReference>
<keyword evidence="2 8" id="KW-0812">Transmembrane</keyword>
<feature type="signal peptide" evidence="9">
    <location>
        <begin position="1"/>
        <end position="15"/>
    </location>
</feature>
<dbReference type="GO" id="GO:0004559">
    <property type="term" value="F:alpha-mannosidase activity"/>
    <property type="evidence" value="ECO:0007669"/>
    <property type="project" value="InterPro"/>
</dbReference>
<evidence type="ECO:0000256" key="3">
    <source>
        <dbReference type="ARBA" id="ARBA00022801"/>
    </source>
</evidence>
<feature type="domain" description="EF-hand" evidence="10">
    <location>
        <begin position="396"/>
        <end position="431"/>
    </location>
</feature>
<evidence type="ECO:0000256" key="4">
    <source>
        <dbReference type="ARBA" id="ARBA00022989"/>
    </source>
</evidence>
<keyword evidence="5 8" id="KW-0472">Membrane</keyword>
<dbReference type="SMART" id="SM00872">
    <property type="entry name" value="Alpha-mann_mid"/>
    <property type="match status" value="1"/>
</dbReference>
<dbReference type="SUPFAM" id="SSF81324">
    <property type="entry name" value="Voltage-gated potassium channels"/>
    <property type="match status" value="1"/>
</dbReference>
<dbReference type="EMBL" id="JABANP010000066">
    <property type="protein sequence ID" value="KAF4692048.1"/>
    <property type="molecule type" value="Genomic_DNA"/>
</dbReference>
<dbReference type="AlphaFoldDB" id="A0A7J6P7F6"/>
<evidence type="ECO:0000256" key="7">
    <source>
        <dbReference type="SAM" id="MobiDB-lite"/>
    </source>
</evidence>
<evidence type="ECO:0000256" key="1">
    <source>
        <dbReference type="ARBA" id="ARBA00004141"/>
    </source>
</evidence>
<dbReference type="Pfam" id="PF00520">
    <property type="entry name" value="Ion_trans"/>
    <property type="match status" value="1"/>
</dbReference>
<dbReference type="Gene3D" id="2.60.40.1180">
    <property type="entry name" value="Golgi alpha-mannosidase II"/>
    <property type="match status" value="1"/>
</dbReference>
<organism evidence="11 12">
    <name type="scientific">Perkinsus olseni</name>
    <name type="common">Perkinsus atlanticus</name>
    <dbReference type="NCBI Taxonomy" id="32597"/>
    <lineage>
        <taxon>Eukaryota</taxon>
        <taxon>Sar</taxon>
        <taxon>Alveolata</taxon>
        <taxon>Perkinsozoa</taxon>
        <taxon>Perkinsea</taxon>
        <taxon>Perkinsida</taxon>
        <taxon>Perkinsidae</taxon>
        <taxon>Perkinsus</taxon>
    </lineage>
</organism>
<evidence type="ECO:0000256" key="5">
    <source>
        <dbReference type="ARBA" id="ARBA00023136"/>
    </source>
</evidence>
<feature type="transmembrane region" description="Helical" evidence="8">
    <location>
        <begin position="276"/>
        <end position="299"/>
    </location>
</feature>
<dbReference type="PROSITE" id="PS00018">
    <property type="entry name" value="EF_HAND_1"/>
    <property type="match status" value="1"/>
</dbReference>
<comment type="caution">
    <text evidence="11">The sequence shown here is derived from an EMBL/GenBank/DDBJ whole genome shotgun (WGS) entry which is preliminary data.</text>
</comment>
<dbReference type="InterPro" id="IPR015341">
    <property type="entry name" value="Glyco_hydro_38_cen"/>
</dbReference>
<dbReference type="InterPro" id="IPR050843">
    <property type="entry name" value="Glycosyl_Hydrlase_38"/>
</dbReference>
<dbReference type="SUPFAM" id="SSF88688">
    <property type="entry name" value="Families 57/38 glycoside transferase middle domain"/>
    <property type="match status" value="1"/>
</dbReference>
<dbReference type="Gene3D" id="1.20.120.350">
    <property type="entry name" value="Voltage-gated potassium channels. Chain C"/>
    <property type="match status" value="1"/>
</dbReference>
<keyword evidence="4 8" id="KW-1133">Transmembrane helix</keyword>
<evidence type="ECO:0000259" key="10">
    <source>
        <dbReference type="PROSITE" id="PS50222"/>
    </source>
</evidence>
<dbReference type="GO" id="GO:0005509">
    <property type="term" value="F:calcium ion binding"/>
    <property type="evidence" value="ECO:0007669"/>
    <property type="project" value="InterPro"/>
</dbReference>
<dbReference type="GO" id="GO:0016020">
    <property type="term" value="C:membrane"/>
    <property type="evidence" value="ECO:0007669"/>
    <property type="project" value="UniProtKB-SubCell"/>
</dbReference>
<keyword evidence="3" id="KW-0378">Hydrolase</keyword>
<evidence type="ECO:0000256" key="2">
    <source>
        <dbReference type="ARBA" id="ARBA00022692"/>
    </source>
</evidence>
<dbReference type="InterPro" id="IPR013780">
    <property type="entry name" value="Glyco_hydro_b"/>
</dbReference>
<dbReference type="InterPro" id="IPR002048">
    <property type="entry name" value="EF_hand_dom"/>
</dbReference>
<accession>A0A7J6P7F6</accession>
<dbReference type="InterPro" id="IPR011330">
    <property type="entry name" value="Glyco_hydro/deAcase_b/a-brl"/>
</dbReference>
<feature type="transmembrane region" description="Helical" evidence="8">
    <location>
        <begin position="207"/>
        <end position="231"/>
    </location>
</feature>
<feature type="transmembrane region" description="Helical" evidence="8">
    <location>
        <begin position="359"/>
        <end position="381"/>
    </location>
</feature>
<dbReference type="InterPro" id="IPR018247">
    <property type="entry name" value="EF_Hand_1_Ca_BS"/>
</dbReference>
<feature type="transmembrane region" description="Helical" evidence="8">
    <location>
        <begin position="140"/>
        <end position="157"/>
    </location>
</feature>
<dbReference type="FunFam" id="1.20.1270.50:FF:000003">
    <property type="entry name" value="Alpha-mannosidase"/>
    <property type="match status" value="1"/>
</dbReference>
<sequence length="1101" mass="122760">MVIAGLFALRLVANGFLVLLTRRGRIYTQPGPNDGMTDDDGHLEANDRFDEICPGNGADLRQSRHSERRLSFGRVGVMKTEAPADIARSISLVKRLDEVRRTTEFANQRAKLRRPPMDLFSRGMADPKSKVALLASDSRFQNWALVVIVLNAVWIGIDEDHNYKGSGIPLAVFDVGEHIFGFCFTFEILIRILAYRKKADFFNDKHLRLWNIFDLCLVVMMIIEIWVLLILDADASTLGSLSVLRLLRLLRITRVFRMVPELGMMVKSMAAAARSVSSTLAIILALIVVAIRYVFAIILTNWAKGSEERLVKEVDGVPGFFEDMYGTIPKSMLTLWQVLVFDDTFSLIRATLSEGPACGALLLIFIMLGAFMILNILIGVICEIVSGTTETEKDKLLRERIVEVFDAMDVDGSGTLTENEFNAQAASRLQKLGVDEVHLVAHTHNDPGWLKTVDQYSTGANNSIQIANVGLILDSVVRELQEDANRKFIYVEMAFFNRWWRRQSNAKKRAVRKLVAEGRLEFINAGWVMNDEAAALYTDIIDQHTAGALKVATEFSVGASPRVGWQIDPFGHSSFQNKAFRGMSFDGWMVGRADDQDMAIRAATGGLEMVYRTAKGKSSNGRVDSDGIFMGLMHMYSPPPGFGFDVLNGDPPLQDDPLLEDLNIADRLQIFRQICLAQGKAYNPEKEGKDKSMNIILTMGMDFNYQQATSWYQNLDKLIHYSKLVAEEQQRNQRADEDVILNVFYSNPRTYMQSRHAQYDGGIGLPEKDSDEDFFPYGDGHVDVIDVKKRTVNATDGGHAYWTGYFTSRPNFKGMVRGVSRTYTAARQLTATAKHRPHEEEQKSLEEMTDAIGLAQHHDAITGTEKQHVDDDYSKRLHSAQEAVMESIVLPETFSRFGLPGRGGYCPLLNESICARTTNLSTTSPSSVLIAVYNALSHPSTSLVSLPIPTQGREAESPEADGTFVSQLLRRSLLEASSGRCRRGKFRVERAASKEAVEVRLLLTTSHDPSIIRAGWSRMSTTEMPPLPHCSLQQRTYRLWEPPSTESLPRLAQRHADTPGNRSLAEAGAPHPPRGASAMSTTGCPTKALMRKGNTPSRSRT</sequence>
<gene>
    <name evidence="11" type="ORF">FOZ60_014182</name>
</gene>
<proteinExistence type="predicted"/>
<evidence type="ECO:0000256" key="6">
    <source>
        <dbReference type="ARBA" id="ARBA00023295"/>
    </source>
</evidence>
<dbReference type="InterPro" id="IPR027359">
    <property type="entry name" value="Volt_channel_dom_sf"/>
</dbReference>
<dbReference type="CDD" id="cd10810">
    <property type="entry name" value="GH38N_AMII_LAM_like"/>
    <property type="match status" value="1"/>
</dbReference>
<dbReference type="Pfam" id="PF09261">
    <property type="entry name" value="Alpha-mann_mid"/>
    <property type="match status" value="1"/>
</dbReference>
<dbReference type="PANTHER" id="PTHR11607:SF3">
    <property type="entry name" value="LYSOSOMAL ALPHA-MANNOSIDASE"/>
    <property type="match status" value="1"/>
</dbReference>
<feature type="region of interest" description="Disordered" evidence="7">
    <location>
        <begin position="1043"/>
        <end position="1101"/>
    </location>
</feature>
<dbReference type="GO" id="GO:0006013">
    <property type="term" value="P:mannose metabolic process"/>
    <property type="evidence" value="ECO:0007669"/>
    <property type="project" value="InterPro"/>
</dbReference>
<evidence type="ECO:0000256" key="8">
    <source>
        <dbReference type="SAM" id="Phobius"/>
    </source>
</evidence>
<reference evidence="11 12" key="1">
    <citation type="submission" date="2020-04" db="EMBL/GenBank/DDBJ databases">
        <title>Perkinsus olseni comparative genomics.</title>
        <authorList>
            <person name="Bogema D.R."/>
        </authorList>
    </citation>
    <scope>NUCLEOTIDE SEQUENCE [LARGE SCALE GENOMIC DNA]</scope>
    <source>
        <strain evidence="11">00978-12</strain>
    </source>
</reference>
<feature type="transmembrane region" description="Helical" evidence="8">
    <location>
        <begin position="177"/>
        <end position="195"/>
    </location>
</feature>
<dbReference type="GO" id="GO:0005216">
    <property type="term" value="F:monoatomic ion channel activity"/>
    <property type="evidence" value="ECO:0007669"/>
    <property type="project" value="InterPro"/>
</dbReference>
<feature type="chain" id="PRO_5029655679" description="EF-hand domain-containing protein" evidence="9">
    <location>
        <begin position="16"/>
        <end position="1101"/>
    </location>
</feature>
<dbReference type="InterPro" id="IPR000602">
    <property type="entry name" value="Glyco_hydro_38_N"/>
</dbReference>
<keyword evidence="6" id="KW-0326">Glycosidase</keyword>
<dbReference type="PANTHER" id="PTHR11607">
    <property type="entry name" value="ALPHA-MANNOSIDASE"/>
    <property type="match status" value="1"/>
</dbReference>
<dbReference type="Pfam" id="PF01074">
    <property type="entry name" value="Glyco_hydro_38N"/>
    <property type="match status" value="1"/>
</dbReference>
<dbReference type="InterPro" id="IPR037094">
    <property type="entry name" value="Glyco_hydro_38_cen_sf"/>
</dbReference>
<evidence type="ECO:0000313" key="12">
    <source>
        <dbReference type="Proteomes" id="UP000541610"/>
    </source>
</evidence>
<keyword evidence="9" id="KW-0732">Signal</keyword>
<evidence type="ECO:0000313" key="11">
    <source>
        <dbReference type="EMBL" id="KAF4692048.1"/>
    </source>
</evidence>
<dbReference type="InterPro" id="IPR005821">
    <property type="entry name" value="Ion_trans_dom"/>
</dbReference>
<name>A0A7J6P7F6_PEROL</name>
<evidence type="ECO:0000256" key="9">
    <source>
        <dbReference type="SAM" id="SignalP"/>
    </source>
</evidence>